<dbReference type="Proteomes" id="UP000184368">
    <property type="component" value="Unassembled WGS sequence"/>
</dbReference>
<dbReference type="InterPro" id="IPR006439">
    <property type="entry name" value="HAD-SF_hydro_IA"/>
</dbReference>
<dbReference type="Gene3D" id="3.40.50.1000">
    <property type="entry name" value="HAD superfamily/HAD-like"/>
    <property type="match status" value="1"/>
</dbReference>
<evidence type="ECO:0000313" key="12">
    <source>
        <dbReference type="Proteomes" id="UP000184368"/>
    </source>
</evidence>
<evidence type="ECO:0000256" key="3">
    <source>
        <dbReference type="ARBA" id="ARBA00022553"/>
    </source>
</evidence>
<dbReference type="NCBIfam" id="TIGR02009">
    <property type="entry name" value="PGMB-YQAB-SF"/>
    <property type="match status" value="1"/>
</dbReference>
<evidence type="ECO:0000313" key="11">
    <source>
        <dbReference type="EMBL" id="SHF35791.1"/>
    </source>
</evidence>
<sequence length="229" mass="25466">MNNTFKAFLFDLNGTMIDDMEYHTQAWYQVLTGQLGASLDYAEVKKEMYGKNAEVLLRIFGPNRFSPEEIEYLSVEKEKQYQAAFKPHLKLIEGLDAFLEQAHQAGIKMAICSAAITANIDFVIDGLGIRHYFGAIVSADDVTTSKPHPETFLKGAELLGMAPEACIVFEDAPKGVEAAANAGMNAVVLTTMHAREEFAAYTNSICFAPNYNDPALRTIFFKMPQTFNR</sequence>
<comment type="cofactor">
    <cofactor evidence="1">
        <name>Mg(2+)</name>
        <dbReference type="ChEBI" id="CHEBI:18420"/>
    </cofactor>
</comment>
<comment type="similarity">
    <text evidence="2">Belongs to the HAD-like hydrolase superfamily. CbbY/CbbZ/Gph/YieH family.</text>
</comment>
<evidence type="ECO:0000256" key="2">
    <source>
        <dbReference type="ARBA" id="ARBA00006171"/>
    </source>
</evidence>
<name>A0A1M5AZQ9_9BACT</name>
<proteinExistence type="inferred from homology"/>
<evidence type="ECO:0000256" key="4">
    <source>
        <dbReference type="ARBA" id="ARBA00022723"/>
    </source>
</evidence>
<keyword evidence="7" id="KW-0119">Carbohydrate metabolism</keyword>
<dbReference type="SFLD" id="SFLDS00003">
    <property type="entry name" value="Haloacid_Dehalogenase"/>
    <property type="match status" value="1"/>
</dbReference>
<keyword evidence="12" id="KW-1185">Reference proteome</keyword>
<gene>
    <name evidence="11" type="ORF">SAMN05444008_10779</name>
</gene>
<organism evidence="11 12">
    <name type="scientific">Cnuella takakiae</name>
    <dbReference type="NCBI Taxonomy" id="1302690"/>
    <lineage>
        <taxon>Bacteria</taxon>
        <taxon>Pseudomonadati</taxon>
        <taxon>Bacteroidota</taxon>
        <taxon>Chitinophagia</taxon>
        <taxon>Chitinophagales</taxon>
        <taxon>Chitinophagaceae</taxon>
        <taxon>Cnuella</taxon>
    </lineage>
</organism>
<dbReference type="InterPro" id="IPR023198">
    <property type="entry name" value="PGP-like_dom2"/>
</dbReference>
<evidence type="ECO:0000256" key="9">
    <source>
        <dbReference type="ARBA" id="ARBA00044968"/>
    </source>
</evidence>
<dbReference type="SUPFAM" id="SSF56784">
    <property type="entry name" value="HAD-like"/>
    <property type="match status" value="1"/>
</dbReference>
<evidence type="ECO:0000256" key="8">
    <source>
        <dbReference type="ARBA" id="ARBA00044926"/>
    </source>
</evidence>
<dbReference type="InterPro" id="IPR023214">
    <property type="entry name" value="HAD_sf"/>
</dbReference>
<dbReference type="GO" id="GO:0016787">
    <property type="term" value="F:hydrolase activity"/>
    <property type="evidence" value="ECO:0007669"/>
    <property type="project" value="UniProtKB-KW"/>
</dbReference>
<dbReference type="SFLD" id="SFLDG01135">
    <property type="entry name" value="C1.5.6:_HAD__Beta-PGM__Phospha"/>
    <property type="match status" value="1"/>
</dbReference>
<keyword evidence="6" id="KW-0413">Isomerase</keyword>
<protein>
    <recommendedName>
        <fullName evidence="10">Beta-phosphoglucomutase</fullName>
        <ecNumber evidence="9">5.4.2.6</ecNumber>
    </recommendedName>
</protein>
<dbReference type="Gene3D" id="1.10.150.240">
    <property type="entry name" value="Putative phosphatase, domain 2"/>
    <property type="match status" value="1"/>
</dbReference>
<evidence type="ECO:0000256" key="5">
    <source>
        <dbReference type="ARBA" id="ARBA00022842"/>
    </source>
</evidence>
<reference evidence="11 12" key="1">
    <citation type="submission" date="2016-11" db="EMBL/GenBank/DDBJ databases">
        <authorList>
            <person name="Jaros S."/>
            <person name="Januszkiewicz K."/>
            <person name="Wedrychowicz H."/>
        </authorList>
    </citation>
    <scope>NUCLEOTIDE SEQUENCE [LARGE SCALE GENOMIC DNA]</scope>
    <source>
        <strain evidence="11 12">DSM 26897</strain>
    </source>
</reference>
<keyword evidence="5" id="KW-0460">Magnesium</keyword>
<evidence type="ECO:0000256" key="10">
    <source>
        <dbReference type="ARBA" id="ARBA00044991"/>
    </source>
</evidence>
<dbReference type="CDD" id="cd07505">
    <property type="entry name" value="HAD_BPGM-like"/>
    <property type="match status" value="1"/>
</dbReference>
<dbReference type="PANTHER" id="PTHR46193">
    <property type="entry name" value="6-PHOSPHOGLUCONATE PHOSPHATASE"/>
    <property type="match status" value="1"/>
</dbReference>
<dbReference type="EMBL" id="FQUO01000007">
    <property type="protein sequence ID" value="SHF35791.1"/>
    <property type="molecule type" value="Genomic_DNA"/>
</dbReference>
<keyword evidence="11" id="KW-0378">Hydrolase</keyword>
<evidence type="ECO:0000256" key="1">
    <source>
        <dbReference type="ARBA" id="ARBA00001946"/>
    </source>
</evidence>
<keyword evidence="3" id="KW-0597">Phosphoprotein</keyword>
<accession>A0A1M5AZQ9</accession>
<dbReference type="PANTHER" id="PTHR46193:SF18">
    <property type="entry name" value="HEXITOL PHOSPHATASE B"/>
    <property type="match status" value="1"/>
</dbReference>
<dbReference type="RefSeq" id="WP_073043139.1">
    <property type="nucleotide sequence ID" value="NZ_FQUO01000007.1"/>
</dbReference>
<dbReference type="NCBIfam" id="TIGR01509">
    <property type="entry name" value="HAD-SF-IA-v3"/>
    <property type="match status" value="1"/>
</dbReference>
<evidence type="ECO:0000256" key="6">
    <source>
        <dbReference type="ARBA" id="ARBA00023235"/>
    </source>
</evidence>
<dbReference type="GO" id="GO:0046872">
    <property type="term" value="F:metal ion binding"/>
    <property type="evidence" value="ECO:0007669"/>
    <property type="project" value="UniProtKB-KW"/>
</dbReference>
<comment type="catalytic activity">
    <reaction evidence="8">
        <text>beta-D-glucose 1-phosphate = beta-D-glucose 6-phosphate</text>
        <dbReference type="Rhea" id="RHEA:20113"/>
        <dbReference type="ChEBI" id="CHEBI:57684"/>
        <dbReference type="ChEBI" id="CHEBI:58247"/>
        <dbReference type="EC" id="5.4.2.6"/>
    </reaction>
</comment>
<dbReference type="InterPro" id="IPR010976">
    <property type="entry name" value="B-phosphoglucomutase_hydrolase"/>
</dbReference>
<dbReference type="AlphaFoldDB" id="A0A1M5AZQ9"/>
<dbReference type="InterPro" id="IPR051600">
    <property type="entry name" value="Beta-PGM-like"/>
</dbReference>
<dbReference type="STRING" id="1302690.BUE76_16375"/>
<keyword evidence="4" id="KW-0479">Metal-binding</keyword>
<dbReference type="Pfam" id="PF00702">
    <property type="entry name" value="Hydrolase"/>
    <property type="match status" value="1"/>
</dbReference>
<dbReference type="InterPro" id="IPR036412">
    <property type="entry name" value="HAD-like_sf"/>
</dbReference>
<evidence type="ECO:0000256" key="7">
    <source>
        <dbReference type="ARBA" id="ARBA00023277"/>
    </source>
</evidence>
<dbReference type="OrthoDB" id="9797743at2"/>
<dbReference type="EC" id="5.4.2.6" evidence="9"/>
<dbReference type="SFLD" id="SFLDG01129">
    <property type="entry name" value="C1.5:_HAD__Beta-PGM__Phosphata"/>
    <property type="match status" value="1"/>
</dbReference>
<dbReference type="GO" id="GO:0008801">
    <property type="term" value="F:beta-phosphoglucomutase activity"/>
    <property type="evidence" value="ECO:0007669"/>
    <property type="project" value="UniProtKB-EC"/>
</dbReference>